<evidence type="ECO:0000259" key="1">
    <source>
        <dbReference type="Pfam" id="PF12146"/>
    </source>
</evidence>
<keyword evidence="2" id="KW-0378">Hydrolase</keyword>
<dbReference type="Pfam" id="PF12146">
    <property type="entry name" value="Hydrolase_4"/>
    <property type="match status" value="1"/>
</dbReference>
<dbReference type="InterPro" id="IPR029058">
    <property type="entry name" value="AB_hydrolase_fold"/>
</dbReference>
<organism evidence="2 3">
    <name type="scientific">Acidimangrovimonas pyrenivorans</name>
    <dbReference type="NCBI Taxonomy" id="2030798"/>
    <lineage>
        <taxon>Bacteria</taxon>
        <taxon>Pseudomonadati</taxon>
        <taxon>Pseudomonadota</taxon>
        <taxon>Alphaproteobacteria</taxon>
        <taxon>Rhodobacterales</taxon>
        <taxon>Paracoccaceae</taxon>
        <taxon>Acidimangrovimonas</taxon>
    </lineage>
</organism>
<dbReference type="SUPFAM" id="SSF53474">
    <property type="entry name" value="alpha/beta-Hydrolases"/>
    <property type="match status" value="1"/>
</dbReference>
<feature type="domain" description="Serine aminopeptidase S33" evidence="1">
    <location>
        <begin position="40"/>
        <end position="164"/>
    </location>
</feature>
<name>A0ABV7ABT2_9RHOB</name>
<dbReference type="RefSeq" id="WP_377831295.1">
    <property type="nucleotide sequence ID" value="NZ_JBHRSK010000002.1"/>
</dbReference>
<dbReference type="InterPro" id="IPR022742">
    <property type="entry name" value="Hydrolase_4"/>
</dbReference>
<sequence>MGVDLDAYLAKEEQQFPDITPGVQKRIVWAGARGAQTPVAIVYIHGFSATSQEIRPVPDDVARALGANLFYTRLAGHGLGGPALATATTGKWMNDLAEALAIGHRIGKRVIVMATSTGGTLAAIGASDPRLKGQIDGLVLLSPNFAMRDPKAVVLTMPLARYWAPLIAGRKRCFTPHNPLHKKYWTTCYPSVAVFPVGALVAYAGRQDYSRDMAPALFLYAPADEVVDERRTAEIAAGWGGPHEVVKRVMGPGDDPSSHVIAGDILSPGQTAGTEKLILDWAKRQGF</sequence>
<evidence type="ECO:0000313" key="2">
    <source>
        <dbReference type="EMBL" id="MFC2966751.1"/>
    </source>
</evidence>
<dbReference type="EMBL" id="JBHRSK010000002">
    <property type="protein sequence ID" value="MFC2966751.1"/>
    <property type="molecule type" value="Genomic_DNA"/>
</dbReference>
<dbReference type="Proteomes" id="UP001595443">
    <property type="component" value="Unassembled WGS sequence"/>
</dbReference>
<dbReference type="Gene3D" id="3.40.50.1820">
    <property type="entry name" value="alpha/beta hydrolase"/>
    <property type="match status" value="1"/>
</dbReference>
<accession>A0ABV7ABT2</accession>
<reference evidence="3" key="1">
    <citation type="journal article" date="2019" name="Int. J. Syst. Evol. Microbiol.">
        <title>The Global Catalogue of Microorganisms (GCM) 10K type strain sequencing project: providing services to taxonomists for standard genome sequencing and annotation.</title>
        <authorList>
            <consortium name="The Broad Institute Genomics Platform"/>
            <consortium name="The Broad Institute Genome Sequencing Center for Infectious Disease"/>
            <person name="Wu L."/>
            <person name="Ma J."/>
        </authorList>
    </citation>
    <scope>NUCLEOTIDE SEQUENCE [LARGE SCALE GENOMIC DNA]</scope>
    <source>
        <strain evidence="3">KCTC 62192</strain>
    </source>
</reference>
<protein>
    <submittedName>
        <fullName evidence="2">Alpha/beta hydrolase</fullName>
    </submittedName>
</protein>
<keyword evidence="3" id="KW-1185">Reference proteome</keyword>
<comment type="caution">
    <text evidence="2">The sequence shown here is derived from an EMBL/GenBank/DDBJ whole genome shotgun (WGS) entry which is preliminary data.</text>
</comment>
<proteinExistence type="predicted"/>
<dbReference type="GO" id="GO:0016787">
    <property type="term" value="F:hydrolase activity"/>
    <property type="evidence" value="ECO:0007669"/>
    <property type="project" value="UniProtKB-KW"/>
</dbReference>
<evidence type="ECO:0000313" key="3">
    <source>
        <dbReference type="Proteomes" id="UP001595443"/>
    </source>
</evidence>
<gene>
    <name evidence="2" type="ORF">ACFOES_01465</name>
</gene>